<dbReference type="AlphaFoldDB" id="A0A5N5EBX5"/>
<gene>
    <name evidence="2" type="ORF">BS297_10820</name>
</gene>
<evidence type="ECO:0000313" key="3">
    <source>
        <dbReference type="Proteomes" id="UP000325576"/>
    </source>
</evidence>
<reference evidence="2 3" key="1">
    <citation type="journal article" date="2017" name="Poromechanics V (2013)">
        <title>Genomic Characterization of the Arsenic-Tolerant Actinobacterium, &lt;i&gt;Rhodococcus erythropolis&lt;/i&gt; S43.</title>
        <authorList>
            <person name="Retamal-Morales G."/>
            <person name="Mehnert M."/>
            <person name="Schwabe R."/>
            <person name="Tischler D."/>
            <person name="Schloemann M."/>
            <person name="Levican G.J."/>
        </authorList>
    </citation>
    <scope>NUCLEOTIDE SEQUENCE [LARGE SCALE GENOMIC DNA]</scope>
    <source>
        <strain evidence="2 3">S43</strain>
    </source>
</reference>
<feature type="domain" description="N-acetyltransferase" evidence="1">
    <location>
        <begin position="145"/>
        <end position="307"/>
    </location>
</feature>
<dbReference type="Pfam" id="PF24553">
    <property type="entry name" value="Rv0428c_C"/>
    <property type="match status" value="1"/>
</dbReference>
<dbReference type="GO" id="GO:0016747">
    <property type="term" value="F:acyltransferase activity, transferring groups other than amino-acyl groups"/>
    <property type="evidence" value="ECO:0007669"/>
    <property type="project" value="InterPro"/>
</dbReference>
<dbReference type="Proteomes" id="UP000325576">
    <property type="component" value="Unassembled WGS sequence"/>
</dbReference>
<dbReference type="EMBL" id="MRBO01000343">
    <property type="protein sequence ID" value="KAB2585334.1"/>
    <property type="molecule type" value="Genomic_DNA"/>
</dbReference>
<evidence type="ECO:0000313" key="2">
    <source>
        <dbReference type="EMBL" id="KAB2585334.1"/>
    </source>
</evidence>
<protein>
    <submittedName>
        <fullName evidence="2">GNAT family N-acetyltransferase</fullName>
    </submittedName>
</protein>
<dbReference type="Pfam" id="PF24551">
    <property type="entry name" value="SH3_Rv0428c"/>
    <property type="match status" value="1"/>
</dbReference>
<dbReference type="CDD" id="cd04301">
    <property type="entry name" value="NAT_SF"/>
    <property type="match status" value="1"/>
</dbReference>
<organism evidence="2 3">
    <name type="scientific">Rhodococcus erythropolis</name>
    <name type="common">Arthrobacter picolinophilus</name>
    <dbReference type="NCBI Taxonomy" id="1833"/>
    <lineage>
        <taxon>Bacteria</taxon>
        <taxon>Bacillati</taxon>
        <taxon>Actinomycetota</taxon>
        <taxon>Actinomycetes</taxon>
        <taxon>Mycobacteriales</taxon>
        <taxon>Nocardiaceae</taxon>
        <taxon>Rhodococcus</taxon>
        <taxon>Rhodococcus erythropolis group</taxon>
    </lineage>
</organism>
<dbReference type="InterPro" id="IPR056934">
    <property type="entry name" value="SH3_Rv0428c"/>
</dbReference>
<name>A0A5N5EBX5_RHOER</name>
<keyword evidence="2" id="KW-0808">Transferase</keyword>
<dbReference type="PANTHER" id="PTHR43072">
    <property type="entry name" value="N-ACETYLTRANSFERASE"/>
    <property type="match status" value="1"/>
</dbReference>
<evidence type="ECO:0000259" key="1">
    <source>
        <dbReference type="PROSITE" id="PS51186"/>
    </source>
</evidence>
<accession>A0A5N5EBX5</accession>
<dbReference type="InterPro" id="IPR056935">
    <property type="entry name" value="Rv0428c-like_C"/>
</dbReference>
<sequence length="307" mass="32597">MGSRVVLRYKLPPGYSHPMTDVIGILEGADPIAVRSGDGRLVQVSADQVIALKTLSARPIRIGEIRNLETAAAAAWPGVEQAWIDGWLLRAGHGFTGRANSALPLGGAGTVAGFDASTFERIRQWFGDRGLPTLLLLPDRLGTAPDGWTSEKETIVMAADLGNVTLPLGPPVTSFADRPDHNWLSTYDAHGDPAYVEAVLTAVVGSATFGAIGNTDTTLAIGRAALTEAPDGKRWVGLTGIHVAPEHRRHGIGSLICGDLLSWGRQNGATHAYLQVSAENSAAIALYERLGFVEHHRYRYATDPVGG</sequence>
<comment type="caution">
    <text evidence="2">The sequence shown here is derived from an EMBL/GenBank/DDBJ whole genome shotgun (WGS) entry which is preliminary data.</text>
</comment>
<dbReference type="InterPro" id="IPR016181">
    <property type="entry name" value="Acyl_CoA_acyltransferase"/>
</dbReference>
<dbReference type="Gene3D" id="3.40.630.30">
    <property type="match status" value="1"/>
</dbReference>
<dbReference type="InterPro" id="IPR000182">
    <property type="entry name" value="GNAT_dom"/>
</dbReference>
<dbReference type="SUPFAM" id="SSF55729">
    <property type="entry name" value="Acyl-CoA N-acyltransferases (Nat)"/>
    <property type="match status" value="1"/>
</dbReference>
<proteinExistence type="predicted"/>
<dbReference type="PROSITE" id="PS51186">
    <property type="entry name" value="GNAT"/>
    <property type="match status" value="1"/>
</dbReference>